<feature type="transmembrane region" description="Helical" evidence="1">
    <location>
        <begin position="32"/>
        <end position="49"/>
    </location>
</feature>
<evidence type="ECO:0000313" key="2">
    <source>
        <dbReference type="EMBL" id="OGZ61439.1"/>
    </source>
</evidence>
<proteinExistence type="predicted"/>
<sequence>MQDLEQKIQKIEERNQLVETNKAWETSWTRRILLISFTYLAIGVYMWAIEIVRPWLNAIVPAVAFMLSTLTMPFFKKTWLKRSQKTSRDS</sequence>
<dbReference type="EMBL" id="MHOK01000023">
    <property type="protein sequence ID" value="OGZ61439.1"/>
    <property type="molecule type" value="Genomic_DNA"/>
</dbReference>
<comment type="caution">
    <text evidence="2">The sequence shown here is derived from an EMBL/GenBank/DDBJ whole genome shotgun (WGS) entry which is preliminary data.</text>
</comment>
<dbReference type="Proteomes" id="UP000176770">
    <property type="component" value="Unassembled WGS sequence"/>
</dbReference>
<feature type="transmembrane region" description="Helical" evidence="1">
    <location>
        <begin position="55"/>
        <end position="75"/>
    </location>
</feature>
<dbReference type="AlphaFoldDB" id="A0A1G2HGD7"/>
<gene>
    <name evidence="2" type="ORF">A3F94_00525</name>
</gene>
<name>A0A1G2HGD7_9BACT</name>
<dbReference type="STRING" id="1802165.A3F94_00525"/>
<organism evidence="2 3">
    <name type="scientific">Candidatus Spechtbacteria bacterium RIFCSPLOWO2_12_FULL_38_22</name>
    <dbReference type="NCBI Taxonomy" id="1802165"/>
    <lineage>
        <taxon>Bacteria</taxon>
        <taxon>Candidatus Spechtiibacteriota</taxon>
    </lineage>
</organism>
<keyword evidence="1" id="KW-0812">Transmembrane</keyword>
<keyword evidence="1" id="KW-0472">Membrane</keyword>
<evidence type="ECO:0000256" key="1">
    <source>
        <dbReference type="SAM" id="Phobius"/>
    </source>
</evidence>
<keyword evidence="1" id="KW-1133">Transmembrane helix</keyword>
<protein>
    <submittedName>
        <fullName evidence="2">Uncharacterized protein</fullName>
    </submittedName>
</protein>
<reference evidence="2 3" key="1">
    <citation type="journal article" date="2016" name="Nat. Commun.">
        <title>Thousands of microbial genomes shed light on interconnected biogeochemical processes in an aquifer system.</title>
        <authorList>
            <person name="Anantharaman K."/>
            <person name="Brown C.T."/>
            <person name="Hug L.A."/>
            <person name="Sharon I."/>
            <person name="Castelle C.J."/>
            <person name="Probst A.J."/>
            <person name="Thomas B.C."/>
            <person name="Singh A."/>
            <person name="Wilkins M.J."/>
            <person name="Karaoz U."/>
            <person name="Brodie E.L."/>
            <person name="Williams K.H."/>
            <person name="Hubbard S.S."/>
            <person name="Banfield J.F."/>
        </authorList>
    </citation>
    <scope>NUCLEOTIDE SEQUENCE [LARGE SCALE GENOMIC DNA]</scope>
</reference>
<accession>A0A1G2HGD7</accession>
<evidence type="ECO:0000313" key="3">
    <source>
        <dbReference type="Proteomes" id="UP000176770"/>
    </source>
</evidence>